<evidence type="ECO:0000256" key="16">
    <source>
        <dbReference type="SAM" id="MobiDB-lite"/>
    </source>
</evidence>
<evidence type="ECO:0000313" key="19">
    <source>
        <dbReference type="Proteomes" id="UP000189703"/>
    </source>
</evidence>
<evidence type="ECO:0000256" key="2">
    <source>
        <dbReference type="ARBA" id="ARBA00012513"/>
    </source>
</evidence>
<dbReference type="PROSITE" id="PS00107">
    <property type="entry name" value="PROTEIN_KINASE_ATP"/>
    <property type="match status" value="1"/>
</dbReference>
<organism evidence="19 20">
    <name type="scientific">Nelumbo nucifera</name>
    <name type="common">Sacred lotus</name>
    <dbReference type="NCBI Taxonomy" id="4432"/>
    <lineage>
        <taxon>Eukaryota</taxon>
        <taxon>Viridiplantae</taxon>
        <taxon>Streptophyta</taxon>
        <taxon>Embryophyta</taxon>
        <taxon>Tracheophyta</taxon>
        <taxon>Spermatophyta</taxon>
        <taxon>Magnoliopsida</taxon>
        <taxon>Proteales</taxon>
        <taxon>Nelumbonaceae</taxon>
        <taxon>Nelumbo</taxon>
    </lineage>
</organism>
<protein>
    <recommendedName>
        <fullName evidence="2">non-specific serine/threonine protein kinase</fullName>
        <ecNumber evidence="2">2.7.11.1</ecNumber>
    </recommendedName>
</protein>
<dbReference type="Gene3D" id="3.30.200.20">
    <property type="entry name" value="Phosphorylase Kinase, domain 1"/>
    <property type="match status" value="1"/>
</dbReference>
<reference evidence="20" key="1">
    <citation type="submission" date="2025-08" db="UniProtKB">
        <authorList>
            <consortium name="RefSeq"/>
        </authorList>
    </citation>
    <scope>IDENTIFICATION</scope>
</reference>
<feature type="compositionally biased region" description="Polar residues" evidence="16">
    <location>
        <begin position="454"/>
        <end position="469"/>
    </location>
</feature>
<dbReference type="InterPro" id="IPR011009">
    <property type="entry name" value="Kinase-like_dom_sf"/>
</dbReference>
<evidence type="ECO:0000256" key="3">
    <source>
        <dbReference type="ARBA" id="ARBA00022527"/>
    </source>
</evidence>
<keyword evidence="10 17" id="KW-1133">Transmembrane helix</keyword>
<feature type="domain" description="Protein kinase" evidence="18">
    <location>
        <begin position="490"/>
        <end position="778"/>
    </location>
</feature>
<dbReference type="FunFam" id="1.10.510.10:FF:000569">
    <property type="entry name" value="Serine/threonine-protein kinase-like protein CCR4"/>
    <property type="match status" value="1"/>
</dbReference>
<evidence type="ECO:0000256" key="8">
    <source>
        <dbReference type="ARBA" id="ARBA00022777"/>
    </source>
</evidence>
<evidence type="ECO:0000256" key="17">
    <source>
        <dbReference type="SAM" id="Phobius"/>
    </source>
</evidence>
<gene>
    <name evidence="20" type="primary">LOC104602597</name>
</gene>
<dbReference type="PROSITE" id="PS50011">
    <property type="entry name" value="PROTEIN_KINASE_DOM"/>
    <property type="match status" value="1"/>
</dbReference>
<dbReference type="InterPro" id="IPR000719">
    <property type="entry name" value="Prot_kinase_dom"/>
</dbReference>
<dbReference type="GeneID" id="104602597"/>
<dbReference type="Pfam" id="PF00069">
    <property type="entry name" value="Pkinase"/>
    <property type="match status" value="1"/>
</dbReference>
<dbReference type="CDD" id="cd14066">
    <property type="entry name" value="STKc_IRAK"/>
    <property type="match status" value="1"/>
</dbReference>
<dbReference type="FunFam" id="3.30.200.20:FF:000357">
    <property type="entry name" value="serine/threonine-protein kinase-like protein CCR1"/>
    <property type="match status" value="1"/>
</dbReference>
<dbReference type="FunCoup" id="A0A1U8ACP0">
    <property type="interactions" value="339"/>
</dbReference>
<comment type="catalytic activity">
    <reaction evidence="14">
        <text>L-threonyl-[protein] + ATP = O-phospho-L-threonyl-[protein] + ADP + H(+)</text>
        <dbReference type="Rhea" id="RHEA:46608"/>
        <dbReference type="Rhea" id="RHEA-COMP:11060"/>
        <dbReference type="Rhea" id="RHEA-COMP:11605"/>
        <dbReference type="ChEBI" id="CHEBI:15378"/>
        <dbReference type="ChEBI" id="CHEBI:30013"/>
        <dbReference type="ChEBI" id="CHEBI:30616"/>
        <dbReference type="ChEBI" id="CHEBI:61977"/>
        <dbReference type="ChEBI" id="CHEBI:456216"/>
        <dbReference type="EC" id="2.7.11.1"/>
    </reaction>
</comment>
<dbReference type="SMART" id="SM00220">
    <property type="entry name" value="S_TKc"/>
    <property type="match status" value="1"/>
</dbReference>
<dbReference type="GO" id="GO:0004674">
    <property type="term" value="F:protein serine/threonine kinase activity"/>
    <property type="evidence" value="ECO:0007669"/>
    <property type="project" value="UniProtKB-KW"/>
</dbReference>
<dbReference type="PANTHER" id="PTHR46146:SF3">
    <property type="entry name" value="SERINE_THREONINE-PROTEIN KINASE-LIKE PROTEIN CCR3-RELATED"/>
    <property type="match status" value="1"/>
</dbReference>
<comment type="subcellular location">
    <subcellularLocation>
        <location evidence="1">Membrane</location>
        <topology evidence="1">Single-pass type I membrane protein</topology>
    </subcellularLocation>
</comment>
<dbReference type="KEGG" id="nnu:104602597"/>
<dbReference type="SUPFAM" id="SSF50985">
    <property type="entry name" value="RCC1/BLIP-II"/>
    <property type="match status" value="1"/>
</dbReference>
<comment type="catalytic activity">
    <reaction evidence="15">
        <text>L-seryl-[protein] + ATP = O-phospho-L-seryl-[protein] + ADP + H(+)</text>
        <dbReference type="Rhea" id="RHEA:17989"/>
        <dbReference type="Rhea" id="RHEA-COMP:9863"/>
        <dbReference type="Rhea" id="RHEA-COMP:11604"/>
        <dbReference type="ChEBI" id="CHEBI:15378"/>
        <dbReference type="ChEBI" id="CHEBI:29999"/>
        <dbReference type="ChEBI" id="CHEBI:30616"/>
        <dbReference type="ChEBI" id="CHEBI:83421"/>
        <dbReference type="ChEBI" id="CHEBI:456216"/>
        <dbReference type="EC" id="2.7.11.1"/>
    </reaction>
</comment>
<dbReference type="Proteomes" id="UP000189703">
    <property type="component" value="Unplaced"/>
</dbReference>
<evidence type="ECO:0000256" key="10">
    <source>
        <dbReference type="ARBA" id="ARBA00022989"/>
    </source>
</evidence>
<name>A0A1U8ACP0_NELNU</name>
<evidence type="ECO:0000256" key="6">
    <source>
        <dbReference type="ARBA" id="ARBA00022729"/>
    </source>
</evidence>
<dbReference type="GO" id="GO:0016020">
    <property type="term" value="C:membrane"/>
    <property type="evidence" value="ECO:0007669"/>
    <property type="project" value="UniProtKB-SubCell"/>
</dbReference>
<keyword evidence="19" id="KW-1185">Reference proteome</keyword>
<evidence type="ECO:0000256" key="13">
    <source>
        <dbReference type="ARBA" id="ARBA00023180"/>
    </source>
</evidence>
<keyword evidence="4" id="KW-0808">Transferase</keyword>
<evidence type="ECO:0000256" key="5">
    <source>
        <dbReference type="ARBA" id="ARBA00022692"/>
    </source>
</evidence>
<dbReference type="OMA" id="CWRTGDT"/>
<evidence type="ECO:0000256" key="15">
    <source>
        <dbReference type="ARBA" id="ARBA00048679"/>
    </source>
</evidence>
<keyword evidence="11 17" id="KW-0472">Membrane</keyword>
<evidence type="ECO:0000313" key="20">
    <source>
        <dbReference type="RefSeq" id="XP_010264633.1"/>
    </source>
</evidence>
<accession>A0A1U8ACP0</accession>
<dbReference type="InterPro" id="IPR008271">
    <property type="entry name" value="Ser/Thr_kinase_AS"/>
</dbReference>
<dbReference type="Gene3D" id="1.10.510.10">
    <property type="entry name" value="Transferase(Phosphotransferase) domain 1"/>
    <property type="match status" value="1"/>
</dbReference>
<evidence type="ECO:0000256" key="4">
    <source>
        <dbReference type="ARBA" id="ARBA00022679"/>
    </source>
</evidence>
<evidence type="ECO:0000256" key="7">
    <source>
        <dbReference type="ARBA" id="ARBA00022741"/>
    </source>
</evidence>
<proteinExistence type="predicted"/>
<dbReference type="OrthoDB" id="61110at2759"/>
<feature type="compositionally biased region" description="Low complexity" evidence="16">
    <location>
        <begin position="429"/>
        <end position="442"/>
    </location>
</feature>
<dbReference type="InterPro" id="IPR017441">
    <property type="entry name" value="Protein_kinase_ATP_BS"/>
</dbReference>
<dbReference type="PROSITE" id="PS00108">
    <property type="entry name" value="PROTEIN_KINASE_ST"/>
    <property type="match status" value="1"/>
</dbReference>
<evidence type="ECO:0000256" key="14">
    <source>
        <dbReference type="ARBA" id="ARBA00047899"/>
    </source>
</evidence>
<dbReference type="Gene3D" id="2.130.10.30">
    <property type="entry name" value="Regulator of chromosome condensation 1/beta-lactamase-inhibitor protein II"/>
    <property type="match status" value="2"/>
</dbReference>
<dbReference type="eggNOG" id="KOG1187">
    <property type="taxonomic scope" value="Eukaryota"/>
</dbReference>
<evidence type="ECO:0000259" key="18">
    <source>
        <dbReference type="PROSITE" id="PS50011"/>
    </source>
</evidence>
<evidence type="ECO:0000256" key="12">
    <source>
        <dbReference type="ARBA" id="ARBA00023170"/>
    </source>
</evidence>
<keyword evidence="8" id="KW-0418">Kinase</keyword>
<keyword evidence="13" id="KW-0325">Glycoprotein</keyword>
<keyword evidence="12" id="KW-0675">Receptor</keyword>
<feature type="transmembrane region" description="Helical" evidence="17">
    <location>
        <begin position="377"/>
        <end position="400"/>
    </location>
</feature>
<evidence type="ECO:0000256" key="11">
    <source>
        <dbReference type="ARBA" id="ARBA00023136"/>
    </source>
</evidence>
<dbReference type="GO" id="GO:0005524">
    <property type="term" value="F:ATP binding"/>
    <property type="evidence" value="ECO:0007669"/>
    <property type="project" value="UniProtKB-UniRule"/>
</dbReference>
<sequence length="803" mass="85764">MTIIPLPSVALPVIFVALYFLSSVADGLGSASTVAVIYGSDTVCGIVAREPTQRIECFNGGANISIGPNVSFTAISGGRNFFCGLRSGGNSLLCWNRDFVPKRVYYNDALKLKDVSVGDDHVCALVDGTGVVKCWRGERNNFPTPGAGEGFLSITSGRGFSCGILNTSRTVKCWGTRQIRQEIQAQFGNVSMASLIAGDSHVCGTTNSSGVLICRGSNNSRQLDVPSSSPFEFSSLALGLNHSCALRQPNKSVVCWGGGGEFSNNVTDGVSFELIVAGTEFTCGLVTRNFSLFCWGPGLPGNRSTSAVDLPLSNILPGPCVQDCSCGIYGDSQGLCSGSGNICKPCDGLPPPPALLLPLPPPPPAQQSQSKKTSKGLLAFAVIGSVGIFLGACTLIYSLWAGICCCQQKKVHNSVQPTITGGNANAGTPASSGPLSALSRSSTIRRQGSRAIMRQSSRAIMRQRSGTSSKHADRAEEFTLSELAAATDGFSSENKIGKGSFGIVYRGKLVDGREVAVKRGETSRKLKKLQEKETAFDSELAFLSRLHHKHLVGLVGFCEERDERLLVYEYMKNGALYDHLHSESNIEKSSSILNSWRMRIKIALDAARGIEYLHDYAVPPIIHRDIKSSNILLDGNWTARVSDFGLSLMGPETNGEYMHMKAAGTVGYIDPEYYGLNVLTPKSDVYGMGVVLLELLTGKTALFKEDEEGGPISMVDFAVPMINGGELQRVLDRRVGVPEANEAEAVELTARVAVKCVGLEGRDRPTMADIVTNLESALSLMDHYGDDSHSSASATFSIVPESD</sequence>
<dbReference type="EC" id="2.7.11.1" evidence="2"/>
<keyword evidence="6" id="KW-0732">Signal</keyword>
<keyword evidence="7" id="KW-0547">Nucleotide-binding</keyword>
<feature type="region of interest" description="Disordered" evidence="16">
    <location>
        <begin position="422"/>
        <end position="473"/>
    </location>
</feature>
<dbReference type="SUPFAM" id="SSF56112">
    <property type="entry name" value="Protein kinase-like (PK-like)"/>
    <property type="match status" value="1"/>
</dbReference>
<evidence type="ECO:0000256" key="1">
    <source>
        <dbReference type="ARBA" id="ARBA00004479"/>
    </source>
</evidence>
<dbReference type="RefSeq" id="XP_010264633.1">
    <property type="nucleotide sequence ID" value="XM_010266331.2"/>
</dbReference>
<dbReference type="PANTHER" id="PTHR46146">
    <property type="entry name" value="SERINE/THREONINE-PROTEIN KINASE-LIKE PROTEIN CCR4"/>
    <property type="match status" value="1"/>
</dbReference>
<keyword evidence="3" id="KW-0723">Serine/threonine-protein kinase</keyword>
<evidence type="ECO:0000256" key="9">
    <source>
        <dbReference type="ARBA" id="ARBA00022840"/>
    </source>
</evidence>
<dbReference type="AlphaFoldDB" id="A0A1U8ACP0"/>
<dbReference type="InterPro" id="IPR009091">
    <property type="entry name" value="RCC1/BLIP-II"/>
</dbReference>
<keyword evidence="9" id="KW-0067">ATP-binding</keyword>
<keyword evidence="5 17" id="KW-0812">Transmembrane</keyword>